<dbReference type="InParanoid" id="I1BYY9"/>
<protein>
    <submittedName>
        <fullName evidence="1">Uncharacterized protein</fullName>
    </submittedName>
</protein>
<gene>
    <name evidence="1" type="ORF">RO3G_06124</name>
</gene>
<organism evidence="1 2">
    <name type="scientific">Rhizopus delemar (strain RA 99-880 / ATCC MYA-4621 / FGSC 9543 / NRRL 43880)</name>
    <name type="common">Mucormycosis agent</name>
    <name type="synonym">Rhizopus arrhizus var. delemar</name>
    <dbReference type="NCBI Taxonomy" id="246409"/>
    <lineage>
        <taxon>Eukaryota</taxon>
        <taxon>Fungi</taxon>
        <taxon>Fungi incertae sedis</taxon>
        <taxon>Mucoromycota</taxon>
        <taxon>Mucoromycotina</taxon>
        <taxon>Mucoromycetes</taxon>
        <taxon>Mucorales</taxon>
        <taxon>Mucorineae</taxon>
        <taxon>Rhizopodaceae</taxon>
        <taxon>Rhizopus</taxon>
    </lineage>
</organism>
<dbReference type="VEuPathDB" id="FungiDB:RO3G_06124"/>
<dbReference type="AlphaFoldDB" id="I1BYY9"/>
<dbReference type="GeneID" id="93613095"/>
<sequence>MQENKLLQHVKGKLQTYGYRRDAISIANEAMLIAKEFKDKKEKKTKEQPKAA</sequence>
<keyword evidence="2" id="KW-1185">Reference proteome</keyword>
<reference evidence="1 2" key="1">
    <citation type="journal article" date="2009" name="PLoS Genet.">
        <title>Genomic analysis of the basal lineage fungus Rhizopus oryzae reveals a whole-genome duplication.</title>
        <authorList>
            <person name="Ma L.-J."/>
            <person name="Ibrahim A.S."/>
            <person name="Skory C."/>
            <person name="Grabherr M.G."/>
            <person name="Burger G."/>
            <person name="Butler M."/>
            <person name="Elias M."/>
            <person name="Idnurm A."/>
            <person name="Lang B.F."/>
            <person name="Sone T."/>
            <person name="Abe A."/>
            <person name="Calvo S.E."/>
            <person name="Corrochano L.M."/>
            <person name="Engels R."/>
            <person name="Fu J."/>
            <person name="Hansberg W."/>
            <person name="Kim J.-M."/>
            <person name="Kodira C.D."/>
            <person name="Koehrsen M.J."/>
            <person name="Liu B."/>
            <person name="Miranda-Saavedra D."/>
            <person name="O'Leary S."/>
            <person name="Ortiz-Castellanos L."/>
            <person name="Poulter R."/>
            <person name="Rodriguez-Romero J."/>
            <person name="Ruiz-Herrera J."/>
            <person name="Shen Y.-Q."/>
            <person name="Zeng Q."/>
            <person name="Galagan J."/>
            <person name="Birren B.W."/>
            <person name="Cuomo C.A."/>
            <person name="Wickes B.L."/>
        </authorList>
    </citation>
    <scope>NUCLEOTIDE SEQUENCE [LARGE SCALE GENOMIC DNA]</scope>
    <source>
        <strain evidence="2">RA 99-880 / ATCC MYA-4621 / FGSC 9543 / NRRL 43880</strain>
    </source>
</reference>
<evidence type="ECO:0000313" key="2">
    <source>
        <dbReference type="Proteomes" id="UP000009138"/>
    </source>
</evidence>
<evidence type="ECO:0000313" key="1">
    <source>
        <dbReference type="EMBL" id="EIE81419.1"/>
    </source>
</evidence>
<accession>I1BYY9</accession>
<proteinExistence type="predicted"/>
<dbReference type="EMBL" id="CH476735">
    <property type="protein sequence ID" value="EIE81419.1"/>
    <property type="molecule type" value="Genomic_DNA"/>
</dbReference>
<dbReference type="Proteomes" id="UP000009138">
    <property type="component" value="Unassembled WGS sequence"/>
</dbReference>
<name>I1BYY9_RHIO9</name>
<dbReference type="RefSeq" id="XP_067516815.1">
    <property type="nucleotide sequence ID" value="XM_067660714.1"/>
</dbReference>